<dbReference type="PROSITE" id="PS50901">
    <property type="entry name" value="FTSK"/>
    <property type="match status" value="1"/>
</dbReference>
<keyword evidence="1" id="KW-0547">Nucleotide-binding</keyword>
<dbReference type="InterPro" id="IPR002789">
    <property type="entry name" value="HerA_central"/>
</dbReference>
<dbReference type="Gene3D" id="3.40.50.300">
    <property type="entry name" value="P-loop containing nucleotide triphosphate hydrolases"/>
    <property type="match status" value="1"/>
</dbReference>
<evidence type="ECO:0000313" key="5">
    <source>
        <dbReference type="Proteomes" id="UP000255236"/>
    </source>
</evidence>
<evidence type="ECO:0000313" key="4">
    <source>
        <dbReference type="EMBL" id="SUN80321.1"/>
    </source>
</evidence>
<dbReference type="RefSeq" id="WP_115263206.1">
    <property type="nucleotide sequence ID" value="NZ_UHFT01000001.1"/>
</dbReference>
<name>A0A380L4S0_9STRE</name>
<dbReference type="InterPro" id="IPR027417">
    <property type="entry name" value="P-loop_NTPase"/>
</dbReference>
<keyword evidence="1" id="KW-0067">ATP-binding</keyword>
<feature type="domain" description="FtsK" evidence="3">
    <location>
        <begin position="180"/>
        <end position="365"/>
    </location>
</feature>
<dbReference type="InterPro" id="IPR002543">
    <property type="entry name" value="FtsK_dom"/>
</dbReference>
<reference evidence="4" key="1">
    <citation type="submission" date="2018-06" db="EMBL/GenBank/DDBJ databases">
        <authorList>
            <consortium name="Pathogen Informatics"/>
            <person name="Doyle S."/>
        </authorList>
    </citation>
    <scope>NUCLEOTIDE SEQUENCE [LARGE SCALE GENOMIC DNA]</scope>
    <source>
        <strain evidence="4">NCTC11063</strain>
    </source>
</reference>
<protein>
    <submittedName>
        <fullName evidence="4">FtsK/SpoIIIE family</fullName>
    </submittedName>
</protein>
<feature type="region of interest" description="Disordered" evidence="2">
    <location>
        <begin position="1"/>
        <end position="23"/>
    </location>
</feature>
<organism evidence="4 5">
    <name type="scientific">Streptococcus milleri</name>
    <dbReference type="NCBI Taxonomy" id="33040"/>
    <lineage>
        <taxon>Bacteria</taxon>
        <taxon>Bacillati</taxon>
        <taxon>Bacillota</taxon>
        <taxon>Bacilli</taxon>
        <taxon>Lactobacillales</taxon>
        <taxon>Streptococcaceae</taxon>
        <taxon>Streptococcus</taxon>
    </lineage>
</organism>
<gene>
    <name evidence="4" type="ORF">NCTC11063_01024</name>
</gene>
<feature type="binding site" evidence="1">
    <location>
        <begin position="197"/>
        <end position="204"/>
    </location>
    <ligand>
        <name>ATP</name>
        <dbReference type="ChEBI" id="CHEBI:30616"/>
    </ligand>
</feature>
<dbReference type="SUPFAM" id="SSF52540">
    <property type="entry name" value="P-loop containing nucleoside triphosphate hydrolases"/>
    <property type="match status" value="1"/>
</dbReference>
<dbReference type="GO" id="GO:0005524">
    <property type="term" value="F:ATP binding"/>
    <property type="evidence" value="ECO:0007669"/>
    <property type="project" value="UniProtKB-UniRule"/>
</dbReference>
<evidence type="ECO:0000256" key="2">
    <source>
        <dbReference type="SAM" id="MobiDB-lite"/>
    </source>
</evidence>
<evidence type="ECO:0000259" key="3">
    <source>
        <dbReference type="PROSITE" id="PS50901"/>
    </source>
</evidence>
<evidence type="ECO:0000256" key="1">
    <source>
        <dbReference type="PROSITE-ProRule" id="PRU00289"/>
    </source>
</evidence>
<sequence length="406" mass="45343">MSLSMQHQKQAQLSRNPLEPTASSGAFRDPHELCTFIQRNLNNALDVNGETSYTNSFMIRLAGNDRGFLYLPNLPVSYSLDNHLYMKIYAICSGILYPYKTLLPQTNAYFVPYDPEEPNLARALFFPWVDGIPERLMIENIDQFIATEVTSNRIPIMAKVTSNRIPIMAKVTSNRIPIMANKVNLNMDNIVHLAVSGSSGSGKSKFTKYLIRCLNADSATHLLLVDPKLSQIYKLGRELNLEVLSPTFGSNLNSFITEVNELLGRVINKIYERQQKLLINPTTRFSKIYVVIDELLALVQGSSKQARDTFSQLLGTIALLGRETQVSLILISQRFDATAFGGNTAVREQINCAIILGDINTNTTQFLLPHANIDHIVVPAGIGTGIIKFTDDQHNNHIMPLLTPTY</sequence>
<dbReference type="Pfam" id="PF01935">
    <property type="entry name" value="DUF87"/>
    <property type="match status" value="1"/>
</dbReference>
<dbReference type="Proteomes" id="UP000255236">
    <property type="component" value="Unassembled WGS sequence"/>
</dbReference>
<keyword evidence="5" id="KW-1185">Reference proteome</keyword>
<accession>A0A380L4S0</accession>
<dbReference type="AlphaFoldDB" id="A0A380L4S0"/>
<dbReference type="EMBL" id="UHFT01000001">
    <property type="protein sequence ID" value="SUN80321.1"/>
    <property type="molecule type" value="Genomic_DNA"/>
</dbReference>
<feature type="compositionally biased region" description="Polar residues" evidence="2">
    <location>
        <begin position="1"/>
        <end position="15"/>
    </location>
</feature>
<dbReference type="GO" id="GO:0003677">
    <property type="term" value="F:DNA binding"/>
    <property type="evidence" value="ECO:0007669"/>
    <property type="project" value="InterPro"/>
</dbReference>
<proteinExistence type="predicted"/>
<comment type="caution">
    <text evidence="4">The sequence shown here is derived from an EMBL/GenBank/DDBJ whole genome shotgun (WGS) entry which is preliminary data.</text>
</comment>